<evidence type="ECO:0000313" key="18">
    <source>
        <dbReference type="Proteomes" id="UP000256310"/>
    </source>
</evidence>
<dbReference type="Pfam" id="PF03717">
    <property type="entry name" value="PBP_dimer"/>
    <property type="match status" value="1"/>
</dbReference>
<dbReference type="Pfam" id="PF00905">
    <property type="entry name" value="Transpeptidase"/>
    <property type="match status" value="1"/>
</dbReference>
<evidence type="ECO:0000256" key="5">
    <source>
        <dbReference type="ARBA" id="ARBA00022645"/>
    </source>
</evidence>
<dbReference type="SUPFAM" id="SSF56601">
    <property type="entry name" value="beta-lactamase/transpeptidase-like"/>
    <property type="match status" value="1"/>
</dbReference>
<keyword evidence="10" id="KW-0573">Peptidoglycan synthesis</keyword>
<keyword evidence="6" id="KW-0645">Protease</keyword>
<reference evidence="17 18" key="1">
    <citation type="submission" date="2018-07" db="EMBL/GenBank/DDBJ databases">
        <title>Genomic Encyclopedia of Type Strains, Phase IV (KMG-IV): sequencing the most valuable type-strain genomes for metagenomic binning, comparative biology and taxonomic classification.</title>
        <authorList>
            <person name="Goeker M."/>
        </authorList>
    </citation>
    <scope>NUCLEOTIDE SEQUENCE [LARGE SCALE GENOMIC DNA]</scope>
    <source>
        <strain evidence="17 18">DSM 26725</strain>
    </source>
</reference>
<dbReference type="SUPFAM" id="SSF56519">
    <property type="entry name" value="Penicillin binding protein dimerisation domain"/>
    <property type="match status" value="1"/>
</dbReference>
<dbReference type="GO" id="GO:0009002">
    <property type="term" value="F:serine-type D-Ala-D-Ala carboxypeptidase activity"/>
    <property type="evidence" value="ECO:0007669"/>
    <property type="project" value="InterPro"/>
</dbReference>
<keyword evidence="3" id="KW-1003">Cell membrane</keyword>
<dbReference type="GO" id="GO:0009252">
    <property type="term" value="P:peptidoglycan biosynthetic process"/>
    <property type="evidence" value="ECO:0007669"/>
    <property type="project" value="UniProtKB-KW"/>
</dbReference>
<keyword evidence="9" id="KW-0133">Cell shape</keyword>
<dbReference type="InterPro" id="IPR017790">
    <property type="entry name" value="Penicillin-binding_protein_2"/>
</dbReference>
<evidence type="ECO:0000256" key="10">
    <source>
        <dbReference type="ARBA" id="ARBA00022984"/>
    </source>
</evidence>
<keyword evidence="18" id="KW-1185">Reference proteome</keyword>
<dbReference type="InterPro" id="IPR036138">
    <property type="entry name" value="PBP_dimer_sf"/>
</dbReference>
<keyword evidence="4" id="KW-0997">Cell inner membrane</keyword>
<feature type="compositionally biased region" description="Basic and acidic residues" evidence="14">
    <location>
        <begin position="647"/>
        <end position="660"/>
    </location>
</feature>
<organism evidence="17 18">
    <name type="scientific">Parasphingopyxis lamellibrachiae</name>
    <dbReference type="NCBI Taxonomy" id="680125"/>
    <lineage>
        <taxon>Bacteria</taxon>
        <taxon>Pseudomonadati</taxon>
        <taxon>Pseudomonadota</taxon>
        <taxon>Alphaproteobacteria</taxon>
        <taxon>Sphingomonadales</taxon>
        <taxon>Sphingomonadaceae</taxon>
        <taxon>Parasphingopyxis</taxon>
    </lineage>
</organism>
<feature type="domain" description="Penicillin-binding protein transpeptidase" evidence="15">
    <location>
        <begin position="269"/>
        <end position="597"/>
    </location>
</feature>
<evidence type="ECO:0000256" key="1">
    <source>
        <dbReference type="ARBA" id="ARBA00004167"/>
    </source>
</evidence>
<evidence type="ECO:0000259" key="15">
    <source>
        <dbReference type="Pfam" id="PF00905"/>
    </source>
</evidence>
<sequence length="660" mass="72145">MRRRRSLSINDNMRKTMYSRRSMLLGGAQLGVAGLLGARMAWISIAENERWQLLSESNRVQLSLIPPRRGWIVDRGGQPIAMNRSDFRVDLIPDRLQNPGRVIASLVELLDLPDEEVARILADLEDAAGYQPVQVADGLEWEQFAAVNVRLPDLPGVAPLQGYSRYYPAGPAVAHLVGYVGAPSREDYEETRDPILMVPGFKIGKDMLEQTMEDSLRGEPGARRAEVTARGELVRELETRPDVSGDVLRLTVDAGLQEYAARRLGTESGSVVVIDTLTGGTLCMTSMPAYDPNSFSDGISHLEWNMLSEDDHVPLRNKTLQGLYPPGSTVKPMNALALLGQGIDPEETVTCSGRTRIAGGNFHCWRRGGHGAVNMNRAVAQSCDIYFYQMGVRIGMDPIAQTARTLGLGQRFPGLPVPYQYFGTVPDPAWKQRRFGEAWQTYDTVNATIGQGYMLTNPLQLAIMAARIGSGRNLTPHLIADNAGPRAAPLNFSAEHFDIVRQGMSDVVNGAGTAGRARLPIEGVQLAGKTGTAQVRRITMAERAGGVRSNASLPWELRDHGLFVCYAPTDNPRYAAAVVIEHGGGSGSAYPVARDVLTYLYDQDRAMEALERYEAGWGGDIATRMARQEAEYRARQAAAEAGTLRDPLADRASRDPETGE</sequence>
<evidence type="ECO:0000256" key="3">
    <source>
        <dbReference type="ARBA" id="ARBA00022475"/>
    </source>
</evidence>
<dbReference type="EMBL" id="QRDP01000004">
    <property type="protein sequence ID" value="RED15850.1"/>
    <property type="molecule type" value="Genomic_DNA"/>
</dbReference>
<evidence type="ECO:0000256" key="9">
    <source>
        <dbReference type="ARBA" id="ARBA00022960"/>
    </source>
</evidence>
<proteinExistence type="predicted"/>
<keyword evidence="8" id="KW-0378">Hydrolase</keyword>
<dbReference type="NCBIfam" id="TIGR03423">
    <property type="entry name" value="pbp2_mrdA"/>
    <property type="match status" value="1"/>
</dbReference>
<evidence type="ECO:0000259" key="16">
    <source>
        <dbReference type="Pfam" id="PF03717"/>
    </source>
</evidence>
<dbReference type="AlphaFoldDB" id="A0A3D9FDE7"/>
<dbReference type="PANTHER" id="PTHR30627">
    <property type="entry name" value="PEPTIDOGLYCAN D,D-TRANSPEPTIDASE"/>
    <property type="match status" value="1"/>
</dbReference>
<feature type="region of interest" description="Disordered" evidence="14">
    <location>
        <begin position="635"/>
        <end position="660"/>
    </location>
</feature>
<name>A0A3D9FDE7_9SPHN</name>
<dbReference type="PANTHER" id="PTHR30627:SF2">
    <property type="entry name" value="PEPTIDOGLYCAN D,D-TRANSPEPTIDASE MRDA"/>
    <property type="match status" value="1"/>
</dbReference>
<comment type="subcellular location">
    <subcellularLocation>
        <location evidence="2">Cell membrane</location>
    </subcellularLocation>
    <subcellularLocation>
        <location evidence="1">Membrane</location>
        <topology evidence="1">Single-pass membrane protein</topology>
    </subcellularLocation>
</comment>
<keyword evidence="5" id="KW-0121">Carboxypeptidase</keyword>
<dbReference type="GO" id="GO:0005886">
    <property type="term" value="C:plasma membrane"/>
    <property type="evidence" value="ECO:0007669"/>
    <property type="project" value="UniProtKB-SubCell"/>
</dbReference>
<keyword evidence="11" id="KW-1133">Transmembrane helix</keyword>
<dbReference type="GO" id="GO:0006508">
    <property type="term" value="P:proteolysis"/>
    <property type="evidence" value="ECO:0007669"/>
    <property type="project" value="UniProtKB-KW"/>
</dbReference>
<evidence type="ECO:0000256" key="8">
    <source>
        <dbReference type="ARBA" id="ARBA00022801"/>
    </source>
</evidence>
<dbReference type="GO" id="GO:0008360">
    <property type="term" value="P:regulation of cell shape"/>
    <property type="evidence" value="ECO:0007669"/>
    <property type="project" value="UniProtKB-KW"/>
</dbReference>
<protein>
    <submittedName>
        <fullName evidence="17">Penicillin-binding protein 2</fullName>
    </submittedName>
</protein>
<evidence type="ECO:0000256" key="2">
    <source>
        <dbReference type="ARBA" id="ARBA00004236"/>
    </source>
</evidence>
<accession>A0A3D9FDE7</accession>
<evidence type="ECO:0000256" key="14">
    <source>
        <dbReference type="SAM" id="MobiDB-lite"/>
    </source>
</evidence>
<feature type="domain" description="Penicillin-binding protein dimerisation" evidence="16">
    <location>
        <begin position="65"/>
        <end position="237"/>
    </location>
</feature>
<dbReference type="Gene3D" id="3.90.1310.10">
    <property type="entry name" value="Penicillin-binding protein 2a (Domain 2)"/>
    <property type="match status" value="1"/>
</dbReference>
<dbReference type="Proteomes" id="UP000256310">
    <property type="component" value="Unassembled WGS sequence"/>
</dbReference>
<evidence type="ECO:0000256" key="12">
    <source>
        <dbReference type="ARBA" id="ARBA00023136"/>
    </source>
</evidence>
<keyword evidence="13" id="KW-0961">Cell wall biogenesis/degradation</keyword>
<dbReference type="Gene3D" id="3.40.710.10">
    <property type="entry name" value="DD-peptidase/beta-lactamase superfamily"/>
    <property type="match status" value="1"/>
</dbReference>
<dbReference type="InterPro" id="IPR050515">
    <property type="entry name" value="Beta-lactam/transpept"/>
</dbReference>
<evidence type="ECO:0000256" key="7">
    <source>
        <dbReference type="ARBA" id="ARBA00022692"/>
    </source>
</evidence>
<dbReference type="InterPro" id="IPR005311">
    <property type="entry name" value="PBP_dimer"/>
</dbReference>
<dbReference type="GO" id="GO:0071555">
    <property type="term" value="P:cell wall organization"/>
    <property type="evidence" value="ECO:0007669"/>
    <property type="project" value="UniProtKB-KW"/>
</dbReference>
<dbReference type="InterPro" id="IPR001460">
    <property type="entry name" value="PCN-bd_Tpept"/>
</dbReference>
<dbReference type="GO" id="GO:0008658">
    <property type="term" value="F:penicillin binding"/>
    <property type="evidence" value="ECO:0007669"/>
    <property type="project" value="InterPro"/>
</dbReference>
<evidence type="ECO:0000256" key="6">
    <source>
        <dbReference type="ARBA" id="ARBA00022670"/>
    </source>
</evidence>
<keyword evidence="12" id="KW-0472">Membrane</keyword>
<gene>
    <name evidence="17" type="ORF">DFR46_0857</name>
</gene>
<evidence type="ECO:0000256" key="11">
    <source>
        <dbReference type="ARBA" id="ARBA00022989"/>
    </source>
</evidence>
<dbReference type="InterPro" id="IPR012338">
    <property type="entry name" value="Beta-lactam/transpept-like"/>
</dbReference>
<comment type="caution">
    <text evidence="17">The sequence shown here is derived from an EMBL/GenBank/DDBJ whole genome shotgun (WGS) entry which is preliminary data.</text>
</comment>
<keyword evidence="7" id="KW-0812">Transmembrane</keyword>
<evidence type="ECO:0000313" key="17">
    <source>
        <dbReference type="EMBL" id="RED15850.1"/>
    </source>
</evidence>
<evidence type="ECO:0000256" key="13">
    <source>
        <dbReference type="ARBA" id="ARBA00023316"/>
    </source>
</evidence>
<evidence type="ECO:0000256" key="4">
    <source>
        <dbReference type="ARBA" id="ARBA00022519"/>
    </source>
</evidence>
<dbReference type="GO" id="GO:0071972">
    <property type="term" value="F:peptidoglycan L,D-transpeptidase activity"/>
    <property type="evidence" value="ECO:0007669"/>
    <property type="project" value="TreeGrafter"/>
</dbReference>